<dbReference type="EMBL" id="CH916373">
    <property type="protein sequence ID" value="EDV94562.1"/>
    <property type="molecule type" value="Genomic_DNA"/>
</dbReference>
<evidence type="ECO:0000256" key="1">
    <source>
        <dbReference type="SAM" id="SignalP"/>
    </source>
</evidence>
<accession>B4JS22</accession>
<dbReference type="HOGENOM" id="CLU_2560670_0_0_1"/>
<proteinExistence type="predicted"/>
<feature type="signal peptide" evidence="1">
    <location>
        <begin position="1"/>
        <end position="18"/>
    </location>
</feature>
<name>B4JS22_DROGR</name>
<feature type="chain" id="PRO_5002809806" evidence="1">
    <location>
        <begin position="19"/>
        <end position="82"/>
    </location>
</feature>
<dbReference type="OrthoDB" id="8047158at2759"/>
<keyword evidence="1" id="KW-0732">Signal</keyword>
<sequence length="82" mass="8765">MKTACLILLFALMALVYSAPAPAPAPGNDPTVSVLKYSNDQELESIQRAIIAQYEGQYGGTTQIHAPRTATLVNPQTLGIHI</sequence>
<organism evidence="3">
    <name type="scientific">Drosophila grimshawi</name>
    <name type="common">Hawaiian fruit fly</name>
    <name type="synonym">Idiomyia grimshawi</name>
    <dbReference type="NCBI Taxonomy" id="7222"/>
    <lineage>
        <taxon>Eukaryota</taxon>
        <taxon>Metazoa</taxon>
        <taxon>Ecdysozoa</taxon>
        <taxon>Arthropoda</taxon>
        <taxon>Hexapoda</taxon>
        <taxon>Insecta</taxon>
        <taxon>Pterygota</taxon>
        <taxon>Neoptera</taxon>
        <taxon>Endopterygota</taxon>
        <taxon>Diptera</taxon>
        <taxon>Brachycera</taxon>
        <taxon>Muscomorpha</taxon>
        <taxon>Ephydroidea</taxon>
        <taxon>Drosophilidae</taxon>
        <taxon>Drosophila</taxon>
        <taxon>Hawaiian Drosophila</taxon>
    </lineage>
</organism>
<evidence type="ECO:0000313" key="3">
    <source>
        <dbReference type="Proteomes" id="UP000001070"/>
    </source>
</evidence>
<evidence type="ECO:0000313" key="2">
    <source>
        <dbReference type="EMBL" id="EDV94562.1"/>
    </source>
</evidence>
<dbReference type="PhylomeDB" id="B4JS22"/>
<dbReference type="eggNOG" id="ENOG502TBR8">
    <property type="taxonomic scope" value="Eukaryota"/>
</dbReference>
<dbReference type="OMA" id="TQVHAPR"/>
<protein>
    <submittedName>
        <fullName evidence="2">GH21855</fullName>
    </submittedName>
</protein>
<reference evidence="2 3" key="1">
    <citation type="journal article" date="2007" name="Nature">
        <title>Evolution of genes and genomes on the Drosophila phylogeny.</title>
        <authorList>
            <consortium name="Drosophila 12 Genomes Consortium"/>
            <person name="Clark A.G."/>
            <person name="Eisen M.B."/>
            <person name="Smith D.R."/>
            <person name="Bergman C.M."/>
            <person name="Oliver B."/>
            <person name="Markow T.A."/>
            <person name="Kaufman T.C."/>
            <person name="Kellis M."/>
            <person name="Gelbart W."/>
            <person name="Iyer V.N."/>
            <person name="Pollard D.A."/>
            <person name="Sackton T.B."/>
            <person name="Larracuente A.M."/>
            <person name="Singh N.D."/>
            <person name="Abad J.P."/>
            <person name="Abt D.N."/>
            <person name="Adryan B."/>
            <person name="Aguade M."/>
            <person name="Akashi H."/>
            <person name="Anderson W.W."/>
            <person name="Aquadro C.F."/>
            <person name="Ardell D.H."/>
            <person name="Arguello R."/>
            <person name="Artieri C.G."/>
            <person name="Barbash D.A."/>
            <person name="Barker D."/>
            <person name="Barsanti P."/>
            <person name="Batterham P."/>
            <person name="Batzoglou S."/>
            <person name="Begun D."/>
            <person name="Bhutkar A."/>
            <person name="Blanco E."/>
            <person name="Bosak S.A."/>
            <person name="Bradley R.K."/>
            <person name="Brand A.D."/>
            <person name="Brent M.R."/>
            <person name="Brooks A.N."/>
            <person name="Brown R.H."/>
            <person name="Butlin R.K."/>
            <person name="Caggese C."/>
            <person name="Calvi B.R."/>
            <person name="Bernardo de Carvalho A."/>
            <person name="Caspi A."/>
            <person name="Castrezana S."/>
            <person name="Celniker S.E."/>
            <person name="Chang J.L."/>
            <person name="Chapple C."/>
            <person name="Chatterji S."/>
            <person name="Chinwalla A."/>
            <person name="Civetta A."/>
            <person name="Clifton S.W."/>
            <person name="Comeron J.M."/>
            <person name="Costello J.C."/>
            <person name="Coyne J.A."/>
            <person name="Daub J."/>
            <person name="David R.G."/>
            <person name="Delcher A.L."/>
            <person name="Delehaunty K."/>
            <person name="Do C.B."/>
            <person name="Ebling H."/>
            <person name="Edwards K."/>
            <person name="Eickbush T."/>
            <person name="Evans J.D."/>
            <person name="Filipski A."/>
            <person name="Findeiss S."/>
            <person name="Freyhult E."/>
            <person name="Fulton L."/>
            <person name="Fulton R."/>
            <person name="Garcia A.C."/>
            <person name="Gardiner A."/>
            <person name="Garfield D.A."/>
            <person name="Garvin B.E."/>
            <person name="Gibson G."/>
            <person name="Gilbert D."/>
            <person name="Gnerre S."/>
            <person name="Godfrey J."/>
            <person name="Good R."/>
            <person name="Gotea V."/>
            <person name="Gravely B."/>
            <person name="Greenberg A.J."/>
            <person name="Griffiths-Jones S."/>
            <person name="Gross S."/>
            <person name="Guigo R."/>
            <person name="Gustafson E.A."/>
            <person name="Haerty W."/>
            <person name="Hahn M.W."/>
            <person name="Halligan D.L."/>
            <person name="Halpern A.L."/>
            <person name="Halter G.M."/>
            <person name="Han M.V."/>
            <person name="Heger A."/>
            <person name="Hillier L."/>
            <person name="Hinrichs A.S."/>
            <person name="Holmes I."/>
            <person name="Hoskins R.A."/>
            <person name="Hubisz M.J."/>
            <person name="Hultmark D."/>
            <person name="Huntley M.A."/>
            <person name="Jaffe D.B."/>
            <person name="Jagadeeshan S."/>
            <person name="Jeck W.R."/>
            <person name="Johnson J."/>
            <person name="Jones C.D."/>
            <person name="Jordan W.C."/>
            <person name="Karpen G.H."/>
            <person name="Kataoka E."/>
            <person name="Keightley P.D."/>
            <person name="Kheradpour P."/>
            <person name="Kirkness E.F."/>
            <person name="Koerich L.B."/>
            <person name="Kristiansen K."/>
            <person name="Kudrna D."/>
            <person name="Kulathinal R.J."/>
            <person name="Kumar S."/>
            <person name="Kwok R."/>
            <person name="Lander E."/>
            <person name="Langley C.H."/>
            <person name="Lapoint R."/>
            <person name="Lazzaro B.P."/>
            <person name="Lee S.J."/>
            <person name="Levesque L."/>
            <person name="Li R."/>
            <person name="Lin C.F."/>
            <person name="Lin M.F."/>
            <person name="Lindblad-Toh K."/>
            <person name="Llopart A."/>
            <person name="Long M."/>
            <person name="Low L."/>
            <person name="Lozovsky E."/>
            <person name="Lu J."/>
            <person name="Luo M."/>
            <person name="Machado C.A."/>
            <person name="Makalowski W."/>
            <person name="Marzo M."/>
            <person name="Matsuda M."/>
            <person name="Matzkin L."/>
            <person name="McAllister B."/>
            <person name="McBride C.S."/>
            <person name="McKernan B."/>
            <person name="McKernan K."/>
            <person name="Mendez-Lago M."/>
            <person name="Minx P."/>
            <person name="Mollenhauer M.U."/>
            <person name="Montooth K."/>
            <person name="Mount S.M."/>
            <person name="Mu X."/>
            <person name="Myers E."/>
            <person name="Negre B."/>
            <person name="Newfeld S."/>
            <person name="Nielsen R."/>
            <person name="Noor M.A."/>
            <person name="O'Grady P."/>
            <person name="Pachter L."/>
            <person name="Papaceit M."/>
            <person name="Parisi M.J."/>
            <person name="Parisi M."/>
            <person name="Parts L."/>
            <person name="Pedersen J.S."/>
            <person name="Pesole G."/>
            <person name="Phillippy A.M."/>
            <person name="Ponting C.P."/>
            <person name="Pop M."/>
            <person name="Porcelli D."/>
            <person name="Powell J.R."/>
            <person name="Prohaska S."/>
            <person name="Pruitt K."/>
            <person name="Puig M."/>
            <person name="Quesneville H."/>
            <person name="Ram K.R."/>
            <person name="Rand D."/>
            <person name="Rasmussen M.D."/>
            <person name="Reed L.K."/>
            <person name="Reenan R."/>
            <person name="Reily A."/>
            <person name="Remington K.A."/>
            <person name="Rieger T.T."/>
            <person name="Ritchie M.G."/>
            <person name="Robin C."/>
            <person name="Rogers Y.H."/>
            <person name="Rohde C."/>
            <person name="Rozas J."/>
            <person name="Rubenfield M.J."/>
            <person name="Ruiz A."/>
            <person name="Russo S."/>
            <person name="Salzberg S.L."/>
            <person name="Sanchez-Gracia A."/>
            <person name="Saranga D.J."/>
            <person name="Sato H."/>
            <person name="Schaeffer S.W."/>
            <person name="Schatz M.C."/>
            <person name="Schlenke T."/>
            <person name="Schwartz R."/>
            <person name="Segarra C."/>
            <person name="Singh R.S."/>
            <person name="Sirot L."/>
            <person name="Sirota M."/>
            <person name="Sisneros N.B."/>
            <person name="Smith C.D."/>
            <person name="Smith T.F."/>
            <person name="Spieth J."/>
            <person name="Stage D.E."/>
            <person name="Stark A."/>
            <person name="Stephan W."/>
            <person name="Strausberg R.L."/>
            <person name="Strempel S."/>
            <person name="Sturgill D."/>
            <person name="Sutton G."/>
            <person name="Sutton G.G."/>
            <person name="Tao W."/>
            <person name="Teichmann S."/>
            <person name="Tobari Y.N."/>
            <person name="Tomimura Y."/>
            <person name="Tsolas J.M."/>
            <person name="Valente V.L."/>
            <person name="Venter E."/>
            <person name="Venter J.C."/>
            <person name="Vicario S."/>
            <person name="Vieira F.G."/>
            <person name="Vilella A.J."/>
            <person name="Villasante A."/>
            <person name="Walenz B."/>
            <person name="Wang J."/>
            <person name="Wasserman M."/>
            <person name="Watts T."/>
            <person name="Wilson D."/>
            <person name="Wilson R.K."/>
            <person name="Wing R.A."/>
            <person name="Wolfner M.F."/>
            <person name="Wong A."/>
            <person name="Wong G.K."/>
            <person name="Wu C.I."/>
            <person name="Wu G."/>
            <person name="Yamamoto D."/>
            <person name="Yang H.P."/>
            <person name="Yang S.P."/>
            <person name="Yorke J.A."/>
            <person name="Yoshida K."/>
            <person name="Zdobnov E."/>
            <person name="Zhang P."/>
            <person name="Zhang Y."/>
            <person name="Zimin A.V."/>
            <person name="Baldwin J."/>
            <person name="Abdouelleil A."/>
            <person name="Abdulkadir J."/>
            <person name="Abebe A."/>
            <person name="Abera B."/>
            <person name="Abreu J."/>
            <person name="Acer S.C."/>
            <person name="Aftuck L."/>
            <person name="Alexander A."/>
            <person name="An P."/>
            <person name="Anderson E."/>
            <person name="Anderson S."/>
            <person name="Arachi H."/>
            <person name="Azer M."/>
            <person name="Bachantsang P."/>
            <person name="Barry A."/>
            <person name="Bayul T."/>
            <person name="Berlin A."/>
            <person name="Bessette D."/>
            <person name="Bloom T."/>
            <person name="Blye J."/>
            <person name="Boguslavskiy L."/>
            <person name="Bonnet C."/>
            <person name="Boukhgalter B."/>
            <person name="Bourzgui I."/>
            <person name="Brown A."/>
            <person name="Cahill P."/>
            <person name="Channer S."/>
            <person name="Cheshatsang Y."/>
            <person name="Chuda L."/>
            <person name="Citroen M."/>
            <person name="Collymore A."/>
            <person name="Cooke P."/>
            <person name="Costello M."/>
            <person name="D'Aco K."/>
            <person name="Daza R."/>
            <person name="De Haan G."/>
            <person name="DeGray S."/>
            <person name="DeMaso C."/>
            <person name="Dhargay N."/>
            <person name="Dooley K."/>
            <person name="Dooley E."/>
            <person name="Doricent M."/>
            <person name="Dorje P."/>
            <person name="Dorjee K."/>
            <person name="Dupes A."/>
            <person name="Elong R."/>
            <person name="Falk J."/>
            <person name="Farina A."/>
            <person name="Faro S."/>
            <person name="Ferguson D."/>
            <person name="Fisher S."/>
            <person name="Foley C.D."/>
            <person name="Franke A."/>
            <person name="Friedrich D."/>
            <person name="Gadbois L."/>
            <person name="Gearin G."/>
            <person name="Gearin C.R."/>
            <person name="Giannoukos G."/>
            <person name="Goode T."/>
            <person name="Graham J."/>
            <person name="Grandbois E."/>
            <person name="Grewal S."/>
            <person name="Gyaltsen K."/>
            <person name="Hafez N."/>
            <person name="Hagos B."/>
            <person name="Hall J."/>
            <person name="Henson C."/>
            <person name="Hollinger A."/>
            <person name="Honan T."/>
            <person name="Huard M.D."/>
            <person name="Hughes L."/>
            <person name="Hurhula B."/>
            <person name="Husby M.E."/>
            <person name="Kamat A."/>
            <person name="Kanga B."/>
            <person name="Kashin S."/>
            <person name="Khazanovich D."/>
            <person name="Kisner P."/>
            <person name="Lance K."/>
            <person name="Lara M."/>
            <person name="Lee W."/>
            <person name="Lennon N."/>
            <person name="Letendre F."/>
            <person name="LeVine R."/>
            <person name="Lipovsky A."/>
            <person name="Liu X."/>
            <person name="Liu J."/>
            <person name="Liu S."/>
            <person name="Lokyitsang T."/>
            <person name="Lokyitsang Y."/>
            <person name="Lubonja R."/>
            <person name="Lui A."/>
            <person name="MacDonald P."/>
            <person name="Magnisalis V."/>
            <person name="Maru K."/>
            <person name="Matthews C."/>
            <person name="McCusker W."/>
            <person name="McDonough S."/>
            <person name="Mehta T."/>
            <person name="Meldrim J."/>
            <person name="Meneus L."/>
            <person name="Mihai O."/>
            <person name="Mihalev A."/>
            <person name="Mihova T."/>
            <person name="Mittelman R."/>
            <person name="Mlenga V."/>
            <person name="Montmayeur A."/>
            <person name="Mulrain L."/>
            <person name="Navidi A."/>
            <person name="Naylor J."/>
            <person name="Negash T."/>
            <person name="Nguyen T."/>
            <person name="Nguyen N."/>
            <person name="Nicol R."/>
            <person name="Norbu C."/>
            <person name="Norbu N."/>
            <person name="Novod N."/>
            <person name="O'Neill B."/>
            <person name="Osman S."/>
            <person name="Markiewicz E."/>
            <person name="Oyono O.L."/>
            <person name="Patti C."/>
            <person name="Phunkhang P."/>
            <person name="Pierre F."/>
            <person name="Priest M."/>
            <person name="Raghuraman S."/>
            <person name="Rege F."/>
            <person name="Reyes R."/>
            <person name="Rise C."/>
            <person name="Rogov P."/>
            <person name="Ross K."/>
            <person name="Ryan E."/>
            <person name="Settipalli S."/>
            <person name="Shea T."/>
            <person name="Sherpa N."/>
            <person name="Shi L."/>
            <person name="Shih D."/>
            <person name="Sparrow T."/>
            <person name="Spaulding J."/>
            <person name="Stalker J."/>
            <person name="Stange-Thomann N."/>
            <person name="Stavropoulos S."/>
            <person name="Stone C."/>
            <person name="Strader C."/>
            <person name="Tesfaye S."/>
            <person name="Thomson T."/>
            <person name="Thoulutsang Y."/>
            <person name="Thoulutsang D."/>
            <person name="Topham K."/>
            <person name="Topping I."/>
            <person name="Tsamla T."/>
            <person name="Vassiliev H."/>
            <person name="Vo A."/>
            <person name="Wangchuk T."/>
            <person name="Wangdi T."/>
            <person name="Weiand M."/>
            <person name="Wilkinson J."/>
            <person name="Wilson A."/>
            <person name="Yadav S."/>
            <person name="Young G."/>
            <person name="Yu Q."/>
            <person name="Zembek L."/>
            <person name="Zhong D."/>
            <person name="Zimmer A."/>
            <person name="Zwirko Z."/>
            <person name="Jaffe D.B."/>
            <person name="Alvarez P."/>
            <person name="Brockman W."/>
            <person name="Butler J."/>
            <person name="Chin C."/>
            <person name="Gnerre S."/>
            <person name="Grabherr M."/>
            <person name="Kleber M."/>
            <person name="Mauceli E."/>
            <person name="MacCallum I."/>
        </authorList>
    </citation>
    <scope>NUCLEOTIDE SEQUENCE [LARGE SCALE GENOMIC DNA]</scope>
    <source>
        <strain evidence="3">Tucson 15287-2541.00</strain>
    </source>
</reference>
<dbReference type="AlphaFoldDB" id="B4JS22"/>
<dbReference type="Proteomes" id="UP000001070">
    <property type="component" value="Unassembled WGS sequence"/>
</dbReference>
<gene>
    <name evidence="2" type="primary">Dgri\GH21855</name>
    <name evidence="2" type="ORF">Dgri_GH21855</name>
</gene>
<keyword evidence="3" id="KW-1185">Reference proteome</keyword>
<dbReference type="InParanoid" id="B4JS22"/>